<sequence>MPRDVRDDMALAPAVDRVVRELCAPEPFLPEQVRVLFVLGDNALAAAVRGGARRLVEAGVPVDVCGAVAGECHGFPPVTAHGWTEAGARVLDAEPVAVGYRLIVENLGPGPLSPVQADLFDDARSQGARVLSVGTPAGVDPHDASVSEPAMVHKRGFGEPDEPMAHGVLDRHVTATVTLAAGFRTAAHVLSPHCGQVVATADSGLPPGRGPGDPAFHYRRVAAGDAPLERPLDLPPVPRTLERRAVVTVADTGAPGRLRARAALSAGAARVHCPEDVEGTEPPGPAPEAAPVTVRGDEIRTARGGILLEHAEPSVHTFRDALARADAEDAAVVVPGRRAIVALPLGRGAVVDAGVPWGELPGGRDVLAGLIAARVAAHNPGYDDYLNAYPRLRDHLERADELRGPYAQPVLEAVGLYQLAAGLAADGLPTTAGAVIDHVRAAWRVAQAGAEDRGARY</sequence>
<dbReference type="InterPro" id="IPR036652">
    <property type="entry name" value="YjeF_N_dom_sf"/>
</dbReference>
<protein>
    <submittedName>
        <fullName evidence="1">Uncharacterized protein</fullName>
    </submittedName>
</protein>
<dbReference type="AlphaFoldDB" id="A0A1L7CU57"/>
<accession>A0A1L7CU57</accession>
<name>A0A1L7CU57_9CORY</name>
<proteinExistence type="predicted"/>
<dbReference type="KEGG" id="cfk:CFRA_09170"/>
<dbReference type="EMBL" id="CP009247">
    <property type="protein sequence ID" value="APT89392.1"/>
    <property type="molecule type" value="Genomic_DNA"/>
</dbReference>
<dbReference type="STRING" id="1437875.CFRA_09170"/>
<keyword evidence="2" id="KW-1185">Reference proteome</keyword>
<dbReference type="Proteomes" id="UP000185434">
    <property type="component" value="Chromosome"/>
</dbReference>
<evidence type="ECO:0000313" key="1">
    <source>
        <dbReference type="EMBL" id="APT89392.1"/>
    </source>
</evidence>
<evidence type="ECO:0000313" key="2">
    <source>
        <dbReference type="Proteomes" id="UP000185434"/>
    </source>
</evidence>
<reference evidence="1 2" key="1">
    <citation type="submission" date="2014-08" db="EMBL/GenBank/DDBJ databases">
        <title>Complete genome sequence of Corynebacterium frankenforstense ST18(T) (=DSM 45800(T)), isolated from raw cow milk.</title>
        <authorList>
            <person name="Ruckert C."/>
            <person name="Albersmeier A."/>
            <person name="Winkler A."/>
            <person name="Lipski A."/>
            <person name="Kalinowski J."/>
        </authorList>
    </citation>
    <scope>NUCLEOTIDE SEQUENCE [LARGE SCALE GENOMIC DNA]</scope>
    <source>
        <strain evidence="1 2">ST18</strain>
    </source>
</reference>
<gene>
    <name evidence="1" type="ORF">CFRA_09170</name>
</gene>
<organism evidence="1 2">
    <name type="scientific">Corynebacterium frankenforstense DSM 45800</name>
    <dbReference type="NCBI Taxonomy" id="1437875"/>
    <lineage>
        <taxon>Bacteria</taxon>
        <taxon>Bacillati</taxon>
        <taxon>Actinomycetota</taxon>
        <taxon>Actinomycetes</taxon>
        <taxon>Mycobacteriales</taxon>
        <taxon>Corynebacteriaceae</taxon>
        <taxon>Corynebacterium</taxon>
    </lineage>
</organism>
<dbReference type="InterPro" id="IPR029056">
    <property type="entry name" value="Ribokinase-like"/>
</dbReference>
<dbReference type="Gene3D" id="3.40.1190.20">
    <property type="match status" value="1"/>
</dbReference>
<dbReference type="Gene3D" id="3.40.50.10260">
    <property type="entry name" value="YjeF N-terminal domain"/>
    <property type="match status" value="1"/>
</dbReference>